<keyword evidence="2" id="KW-1133">Transmembrane helix</keyword>
<feature type="region of interest" description="Disordered" evidence="1">
    <location>
        <begin position="471"/>
        <end position="506"/>
    </location>
</feature>
<sequence length="944" mass="101960">MWTNRRDVWLSLLLLVVCNTSRQLVGANLVRFPNVNALNGISERVESKKNITADLPTDSPTESPAPSPSPSEAPSNDPERITAAPSAYPTESPAPSPSPSEVPTAMPTGFPSENPSSSPSISSAPSTSPTPMPSDVPSDIPSMAPSVGPSASAMPSEGPSKSLSPSSLPSTWPSQHPSSTPSGAPTYSPTQETQKTKSSVSEIILVNIPRRMDDLTLAEFEVATLEFIRQAQPPNKGFDLEFLALTVLTQTVVFPDHYEMKLANKTENGGDQRSLVRVPSFVSSSWEVALELSFRVVAIVTSGRVPDDFELEDRVMYGFEKHFNQYLWQLGNTNEFFSPLKDITDWPTQQQAAVGGAIENDSKKAAFVMAILFSLLAFGVACFASFYAIRRQLRQQGRHQQGKKGRGGSGMILSPKPKLLDYSGPDVINYLTNSTNEDSTYHDGDVEGGGAIHFVKSIDSDDQSLESVGLTPKAAKSPASRDCGFFSDEEASPLKSPETFQSSKQDNITTSGISFGLSEAQKTMKKWMTPRRSSERALNVGGTKNRFSTGSKSVRFDPPEKELGMSSRTPRKQSEPDAKSGGIYAGKDGMEIVKNKTGEDGEFTLPISFFSRESEDGENDFVGGGTPMSSLAGSNGSSFFSNIGKSFAGRRSSTGIPSSSNGISVNPTIDENPAFSEASTSAGAPSTVVNERRRNSDHKGANITTEDTKFPKREDTSSEVSDASQSSRVQSVIAQIQKRQMEAQKILSPHPVPPRKPFANPHEGFETILGARSRSMEEDDVVQNMLPGGKKENHSMTAPSSTPKSRRTYGYSFKNDSGDATRQQSPREPLTTLGARPLENHQKNVESDDNMTTLSNAMQRPGTYDVYAPSGPIGIVVDTSKDGPSVHSLKSTSPMLGLITAGDLIIALDNEDTRNMSAAELTRLMAKKSHQRERKITLYSVDGF</sequence>
<proteinExistence type="predicted"/>
<feature type="compositionally biased region" description="Low complexity" evidence="1">
    <location>
        <begin position="72"/>
        <end position="91"/>
    </location>
</feature>
<dbReference type="Proteomes" id="UP000693970">
    <property type="component" value="Unassembled WGS sequence"/>
</dbReference>
<feature type="chain" id="PRO_5039921691" evidence="3">
    <location>
        <begin position="28"/>
        <end position="944"/>
    </location>
</feature>
<comment type="caution">
    <text evidence="4">The sequence shown here is derived from an EMBL/GenBank/DDBJ whole genome shotgun (WGS) entry which is preliminary data.</text>
</comment>
<feature type="region of interest" description="Disordered" evidence="1">
    <location>
        <begin position="397"/>
        <end position="418"/>
    </location>
</feature>
<evidence type="ECO:0000313" key="4">
    <source>
        <dbReference type="EMBL" id="KAG7359091.1"/>
    </source>
</evidence>
<dbReference type="AlphaFoldDB" id="A0A9K3LD60"/>
<feature type="compositionally biased region" description="Polar residues" evidence="1">
    <location>
        <begin position="651"/>
        <end position="669"/>
    </location>
</feature>
<feature type="compositionally biased region" description="Polar residues" evidence="1">
    <location>
        <begin position="677"/>
        <end position="689"/>
    </location>
</feature>
<evidence type="ECO:0000256" key="1">
    <source>
        <dbReference type="SAM" id="MobiDB-lite"/>
    </source>
</evidence>
<protein>
    <submittedName>
        <fullName evidence="4">Polymorphic outer membrane domain containing protein</fullName>
    </submittedName>
</protein>
<dbReference type="PANTHER" id="PTHR38909:SF1">
    <property type="entry name" value="G PROTEIN GAMMA DOMAIN-CONTAINING PROTEIN"/>
    <property type="match status" value="1"/>
</dbReference>
<feature type="signal peptide" evidence="3">
    <location>
        <begin position="1"/>
        <end position="27"/>
    </location>
</feature>
<feature type="compositionally biased region" description="Basic residues" evidence="1">
    <location>
        <begin position="397"/>
        <end position="406"/>
    </location>
</feature>
<name>A0A9K3LD60_9STRA</name>
<feature type="transmembrane region" description="Helical" evidence="2">
    <location>
        <begin position="366"/>
        <end position="389"/>
    </location>
</feature>
<keyword evidence="5" id="KW-1185">Reference proteome</keyword>
<feature type="compositionally biased region" description="Polar residues" evidence="1">
    <location>
        <begin position="814"/>
        <end position="826"/>
    </location>
</feature>
<dbReference type="PANTHER" id="PTHR38909">
    <property type="entry name" value="G PROTEIN GAMMA DOMAIN-CONTAINING PROTEIN"/>
    <property type="match status" value="1"/>
</dbReference>
<feature type="region of interest" description="Disordered" evidence="1">
    <location>
        <begin position="50"/>
        <end position="199"/>
    </location>
</feature>
<feature type="compositionally biased region" description="Basic and acidic residues" evidence="1">
    <location>
        <begin position="554"/>
        <end position="563"/>
    </location>
</feature>
<reference evidence="4" key="1">
    <citation type="journal article" date="2021" name="Sci. Rep.">
        <title>Diploid genomic architecture of Nitzschia inconspicua, an elite biomass production diatom.</title>
        <authorList>
            <person name="Oliver A."/>
            <person name="Podell S."/>
            <person name="Pinowska A."/>
            <person name="Traller J.C."/>
            <person name="Smith S.R."/>
            <person name="McClure R."/>
            <person name="Beliaev A."/>
            <person name="Bohutskyi P."/>
            <person name="Hill E.A."/>
            <person name="Rabines A."/>
            <person name="Zheng H."/>
            <person name="Allen L.Z."/>
            <person name="Kuo A."/>
            <person name="Grigoriev I.V."/>
            <person name="Allen A.E."/>
            <person name="Hazlebeck D."/>
            <person name="Allen E.E."/>
        </authorList>
    </citation>
    <scope>NUCLEOTIDE SEQUENCE</scope>
    <source>
        <strain evidence="4">Hildebrandi</strain>
    </source>
</reference>
<feature type="compositionally biased region" description="Low complexity" evidence="1">
    <location>
        <begin position="155"/>
        <end position="174"/>
    </location>
</feature>
<evidence type="ECO:0000256" key="3">
    <source>
        <dbReference type="SAM" id="SignalP"/>
    </source>
</evidence>
<feature type="compositionally biased region" description="Basic and acidic residues" evidence="1">
    <location>
        <begin position="690"/>
        <end position="716"/>
    </location>
</feature>
<feature type="region of interest" description="Disordered" evidence="1">
    <location>
        <begin position="650"/>
        <end position="732"/>
    </location>
</feature>
<feature type="compositionally biased region" description="Low complexity" evidence="1">
    <location>
        <begin position="101"/>
        <end position="127"/>
    </location>
</feature>
<evidence type="ECO:0000256" key="2">
    <source>
        <dbReference type="SAM" id="Phobius"/>
    </source>
</evidence>
<keyword evidence="3" id="KW-0732">Signal</keyword>
<organism evidence="4 5">
    <name type="scientific">Nitzschia inconspicua</name>
    <dbReference type="NCBI Taxonomy" id="303405"/>
    <lineage>
        <taxon>Eukaryota</taxon>
        <taxon>Sar</taxon>
        <taxon>Stramenopiles</taxon>
        <taxon>Ochrophyta</taxon>
        <taxon>Bacillariophyta</taxon>
        <taxon>Bacillariophyceae</taxon>
        <taxon>Bacillariophycidae</taxon>
        <taxon>Bacillariales</taxon>
        <taxon>Bacillariaceae</taxon>
        <taxon>Nitzschia</taxon>
    </lineage>
</organism>
<feature type="compositionally biased region" description="Polar residues" evidence="1">
    <location>
        <begin position="175"/>
        <end position="199"/>
    </location>
</feature>
<reference evidence="4" key="2">
    <citation type="submission" date="2021-04" db="EMBL/GenBank/DDBJ databases">
        <authorList>
            <person name="Podell S."/>
        </authorList>
    </citation>
    <scope>NUCLEOTIDE SEQUENCE</scope>
    <source>
        <strain evidence="4">Hildebrandi</strain>
    </source>
</reference>
<feature type="compositionally biased region" description="Polar residues" evidence="1">
    <location>
        <begin position="718"/>
        <end position="732"/>
    </location>
</feature>
<keyword evidence="2" id="KW-0472">Membrane</keyword>
<dbReference type="EMBL" id="JAGRRH010000014">
    <property type="protein sequence ID" value="KAG7359091.1"/>
    <property type="molecule type" value="Genomic_DNA"/>
</dbReference>
<feature type="region of interest" description="Disordered" evidence="1">
    <location>
        <begin position="524"/>
        <end position="586"/>
    </location>
</feature>
<dbReference type="OrthoDB" id="49564at2759"/>
<feature type="region of interest" description="Disordered" evidence="1">
    <location>
        <begin position="786"/>
        <end position="848"/>
    </location>
</feature>
<evidence type="ECO:0000313" key="5">
    <source>
        <dbReference type="Proteomes" id="UP000693970"/>
    </source>
</evidence>
<accession>A0A9K3LD60</accession>
<gene>
    <name evidence="4" type="ORF">IV203_015680</name>
</gene>
<keyword evidence="2" id="KW-0812">Transmembrane</keyword>